<dbReference type="InterPro" id="IPR025757">
    <property type="entry name" value="MIP1_Leuzipper"/>
</dbReference>
<dbReference type="Proteomes" id="UP001497522">
    <property type="component" value="Chromosome 11"/>
</dbReference>
<feature type="compositionally biased region" description="Polar residues" evidence="1">
    <location>
        <begin position="270"/>
        <end position="285"/>
    </location>
</feature>
<protein>
    <recommendedName>
        <fullName evidence="6">DUF547 domain-containing protein</fullName>
    </recommendedName>
</protein>
<feature type="domain" description="Ternary complex factor MIP1 leucine-zipper" evidence="3">
    <location>
        <begin position="111"/>
        <end position="191"/>
    </location>
</feature>
<evidence type="ECO:0000256" key="1">
    <source>
        <dbReference type="SAM" id="MobiDB-lite"/>
    </source>
</evidence>
<name>A0ABP1AF39_9BRYO</name>
<evidence type="ECO:0000313" key="4">
    <source>
        <dbReference type="EMBL" id="CAK9861151.1"/>
    </source>
</evidence>
<gene>
    <name evidence="4" type="ORF">CSSPJE1EN2_LOCUS4146</name>
</gene>
<reference evidence="4" key="1">
    <citation type="submission" date="2024-03" db="EMBL/GenBank/DDBJ databases">
        <authorList>
            <consortium name="ELIXIR-Norway"/>
            <consortium name="Elixir Norway"/>
        </authorList>
    </citation>
    <scope>NUCLEOTIDE SEQUENCE</scope>
</reference>
<dbReference type="InterPro" id="IPR006869">
    <property type="entry name" value="DUF547"/>
</dbReference>
<dbReference type="Pfam" id="PF14389">
    <property type="entry name" value="Lzipper-MIP1"/>
    <property type="match status" value="1"/>
</dbReference>
<feature type="compositionally biased region" description="Low complexity" evidence="1">
    <location>
        <begin position="355"/>
        <end position="366"/>
    </location>
</feature>
<dbReference type="PANTHER" id="PTHR23054:SF18">
    <property type="entry name" value="TERNARY COMPLEX FACTOR MIP1, LEUCINE-ZIPPER"/>
    <property type="match status" value="1"/>
</dbReference>
<accession>A0ABP1AF39</accession>
<feature type="region of interest" description="Disordered" evidence="1">
    <location>
        <begin position="207"/>
        <end position="228"/>
    </location>
</feature>
<feature type="region of interest" description="Disordered" evidence="1">
    <location>
        <begin position="264"/>
        <end position="325"/>
    </location>
</feature>
<feature type="region of interest" description="Disordered" evidence="1">
    <location>
        <begin position="353"/>
        <end position="375"/>
    </location>
</feature>
<evidence type="ECO:0000259" key="2">
    <source>
        <dbReference type="Pfam" id="PF04784"/>
    </source>
</evidence>
<proteinExistence type="predicted"/>
<dbReference type="PANTHER" id="PTHR23054">
    <property type="entry name" value="TERNARY COMPLEX FACTOR MIP1, LEUCINE-ZIPPER-RELATED"/>
    <property type="match status" value="1"/>
</dbReference>
<sequence length="672" mass="75244">MFAMTVMKAVAGSKKMWTAVHLPEDLSFEFYLRATAEAGLPLAVDSKDLDHGPCGSSSLRFCRVPSDRASAPTSPRASLKQTLKESFQPWRWKVKSKGSLEDKKKQVPIGRRAILEKDVVQLQTRLHNEKTLRMGLEQALEEASDPCTPQPVSVDLAPQAQELITQIVSLQKEVSHLEQHVLSLYRKLFDQRLFTCQYGTDLCSSEAQEPGIVNPQSSNHVSRLRAEQLRQTQLPPSLPRHGHHGSVVMQGFKRPHSAICVKHEAGREPQGSSASPQVLQSQTSPVIRVKNPKPSSSSHPVKVDTKLQTPKKTSEDVGEPSSKTPNQLAEELVWCMAAIYCELANPPLPKFSPLSSSSSFSSTTTHESSHEFSNLNDSWSPGWQTDNTSCEMDRCIIPDPYSVKDVGGEDVGPYCSMVEVLWICVDKDRVTSAARNLHNLRLMVEELEKVDPRQMTHEQKLAFWINIYNALTMHAYLAYGIPQNPLKRLSLLQKAAYKVGPYSINAQTIEHSILGCQWLQAFLNPGTMFKVGDERQAYALQIPEPAVCFALCCGGRSDPAVRVYTAKNVRFELEVAKREFLQASVGIHGGSKVLLPKVLEWYSGAVGITSSTSLLEWVCQNVCGKLEAQIQQFLKLNRHKSPAHCLRWLPHRFRFRYILVHDLAHRNHHSNQ</sequence>
<evidence type="ECO:0000313" key="5">
    <source>
        <dbReference type="Proteomes" id="UP001497522"/>
    </source>
</evidence>
<dbReference type="EMBL" id="OZ023712">
    <property type="protein sequence ID" value="CAK9861151.1"/>
    <property type="molecule type" value="Genomic_DNA"/>
</dbReference>
<dbReference type="Pfam" id="PF04784">
    <property type="entry name" value="DUF547"/>
    <property type="match status" value="1"/>
</dbReference>
<evidence type="ECO:0008006" key="6">
    <source>
        <dbReference type="Google" id="ProtNLM"/>
    </source>
</evidence>
<evidence type="ECO:0000259" key="3">
    <source>
        <dbReference type="Pfam" id="PF14389"/>
    </source>
</evidence>
<keyword evidence="5" id="KW-1185">Reference proteome</keyword>
<organism evidence="4 5">
    <name type="scientific">Sphagnum jensenii</name>
    <dbReference type="NCBI Taxonomy" id="128206"/>
    <lineage>
        <taxon>Eukaryota</taxon>
        <taxon>Viridiplantae</taxon>
        <taxon>Streptophyta</taxon>
        <taxon>Embryophyta</taxon>
        <taxon>Bryophyta</taxon>
        <taxon>Sphagnophytina</taxon>
        <taxon>Sphagnopsida</taxon>
        <taxon>Sphagnales</taxon>
        <taxon>Sphagnaceae</taxon>
        <taxon>Sphagnum</taxon>
    </lineage>
</organism>
<feature type="domain" description="DUF547" evidence="2">
    <location>
        <begin position="453"/>
        <end position="581"/>
    </location>
</feature>